<comment type="caution">
    <text evidence="2">The sequence shown here is derived from an EMBL/GenBank/DDBJ whole genome shotgun (WGS) entry which is preliminary data.</text>
</comment>
<evidence type="ECO:0000313" key="3">
    <source>
        <dbReference type="Proteomes" id="UP000663828"/>
    </source>
</evidence>
<dbReference type="EMBL" id="CAJNOJ010000420">
    <property type="protein sequence ID" value="CAF1442047.1"/>
    <property type="molecule type" value="Genomic_DNA"/>
</dbReference>
<dbReference type="AlphaFoldDB" id="A0A815P1P0"/>
<name>A0A815P1P0_ADIRI</name>
<dbReference type="Proteomes" id="UP000663828">
    <property type="component" value="Unassembled WGS sequence"/>
</dbReference>
<evidence type="ECO:0000313" key="2">
    <source>
        <dbReference type="EMBL" id="CAF1442047.1"/>
    </source>
</evidence>
<protein>
    <submittedName>
        <fullName evidence="2">Uncharacterized protein</fullName>
    </submittedName>
</protein>
<proteinExistence type="predicted"/>
<dbReference type="EMBL" id="CAJNOR010001195">
    <property type="protein sequence ID" value="CAF1095318.1"/>
    <property type="molecule type" value="Genomic_DNA"/>
</dbReference>
<organism evidence="2 4">
    <name type="scientific">Adineta ricciae</name>
    <name type="common">Rotifer</name>
    <dbReference type="NCBI Taxonomy" id="249248"/>
    <lineage>
        <taxon>Eukaryota</taxon>
        <taxon>Metazoa</taxon>
        <taxon>Spiralia</taxon>
        <taxon>Gnathifera</taxon>
        <taxon>Rotifera</taxon>
        <taxon>Eurotatoria</taxon>
        <taxon>Bdelloidea</taxon>
        <taxon>Adinetida</taxon>
        <taxon>Adinetidae</taxon>
        <taxon>Adineta</taxon>
    </lineage>
</organism>
<keyword evidence="3" id="KW-1185">Reference proteome</keyword>
<reference evidence="2" key="1">
    <citation type="submission" date="2021-02" db="EMBL/GenBank/DDBJ databases">
        <authorList>
            <person name="Nowell W R."/>
        </authorList>
    </citation>
    <scope>NUCLEOTIDE SEQUENCE</scope>
</reference>
<evidence type="ECO:0000313" key="4">
    <source>
        <dbReference type="Proteomes" id="UP000663852"/>
    </source>
</evidence>
<dbReference type="Proteomes" id="UP000663852">
    <property type="component" value="Unassembled WGS sequence"/>
</dbReference>
<evidence type="ECO:0000313" key="1">
    <source>
        <dbReference type="EMBL" id="CAF1095318.1"/>
    </source>
</evidence>
<dbReference type="OrthoDB" id="10291949at2759"/>
<gene>
    <name evidence="2" type="ORF">EDS130_LOCUS38948</name>
    <name evidence="1" type="ORF">XAT740_LOCUS18060</name>
</gene>
<sequence>MVTSIMDDNINTSSVKDKKYHIILIYLVHEEDNNYCGGGYRDVPTKLVGAVGGDTINDMVDEAYESLEENVRTEINVPFNTENIKESVAFDLVECYNEEEMNVAFEYRRQGRSCEDINMFIAKLRDDEKNKHENRG</sequence>
<accession>A0A815P1P0</accession>